<protein>
    <submittedName>
        <fullName evidence="11">ZG67 protein</fullName>
    </submittedName>
</protein>
<dbReference type="GO" id="GO:0008270">
    <property type="term" value="F:zinc ion binding"/>
    <property type="evidence" value="ECO:0007669"/>
    <property type="project" value="UniProtKB-KW"/>
</dbReference>
<keyword evidence="5" id="KW-0862">Zinc</keyword>
<dbReference type="PANTHER" id="PTHR16515:SF58">
    <property type="entry name" value="ZINC FINGER PROTEIN 22"/>
    <property type="match status" value="1"/>
</dbReference>
<evidence type="ECO:0000256" key="6">
    <source>
        <dbReference type="ARBA" id="ARBA00023125"/>
    </source>
</evidence>
<proteinExistence type="predicted"/>
<dbReference type="SMART" id="SM00355">
    <property type="entry name" value="ZnF_C2H2"/>
    <property type="match status" value="3"/>
</dbReference>
<feature type="compositionally biased region" description="Polar residues" evidence="9">
    <location>
        <begin position="412"/>
        <end position="422"/>
    </location>
</feature>
<keyword evidence="2" id="KW-0479">Metal-binding</keyword>
<name>A0A8X8BN36_POLSE</name>
<feature type="region of interest" description="Disordered" evidence="9">
    <location>
        <begin position="284"/>
        <end position="343"/>
    </location>
</feature>
<evidence type="ECO:0000256" key="2">
    <source>
        <dbReference type="ARBA" id="ARBA00022723"/>
    </source>
</evidence>
<evidence type="ECO:0000256" key="8">
    <source>
        <dbReference type="PROSITE-ProRule" id="PRU00042"/>
    </source>
</evidence>
<dbReference type="Gene3D" id="3.30.160.60">
    <property type="entry name" value="Classic Zinc Finger"/>
    <property type="match status" value="3"/>
</dbReference>
<keyword evidence="12" id="KW-1185">Reference proteome</keyword>
<dbReference type="AlphaFoldDB" id="A0A8X8BN36"/>
<feature type="non-terminal residue" evidence="11">
    <location>
        <position position="564"/>
    </location>
</feature>
<organism evidence="11 12">
    <name type="scientific">Polypterus senegalus</name>
    <name type="common">Senegal bichir</name>
    <dbReference type="NCBI Taxonomy" id="55291"/>
    <lineage>
        <taxon>Eukaryota</taxon>
        <taxon>Metazoa</taxon>
        <taxon>Chordata</taxon>
        <taxon>Craniata</taxon>
        <taxon>Vertebrata</taxon>
        <taxon>Euteleostomi</taxon>
        <taxon>Actinopterygii</taxon>
        <taxon>Polypteriformes</taxon>
        <taxon>Polypteridae</taxon>
        <taxon>Polypterus</taxon>
    </lineage>
</organism>
<dbReference type="FunFam" id="3.30.160.60:FF:001498">
    <property type="entry name" value="Zinc finger protein 404"/>
    <property type="match status" value="1"/>
</dbReference>
<evidence type="ECO:0000256" key="9">
    <source>
        <dbReference type="SAM" id="MobiDB-lite"/>
    </source>
</evidence>
<feature type="domain" description="C2H2-type" evidence="10">
    <location>
        <begin position="517"/>
        <end position="544"/>
    </location>
</feature>
<feature type="compositionally biased region" description="Basic residues" evidence="9">
    <location>
        <begin position="394"/>
        <end position="407"/>
    </location>
</feature>
<comment type="subcellular location">
    <subcellularLocation>
        <location evidence="1">Nucleus</location>
    </subcellularLocation>
</comment>
<feature type="region of interest" description="Disordered" evidence="9">
    <location>
        <begin position="392"/>
        <end position="429"/>
    </location>
</feature>
<keyword evidence="3" id="KW-0677">Repeat</keyword>
<evidence type="ECO:0000256" key="7">
    <source>
        <dbReference type="ARBA" id="ARBA00023242"/>
    </source>
</evidence>
<evidence type="ECO:0000313" key="12">
    <source>
        <dbReference type="Proteomes" id="UP000886611"/>
    </source>
</evidence>
<evidence type="ECO:0000256" key="4">
    <source>
        <dbReference type="ARBA" id="ARBA00022771"/>
    </source>
</evidence>
<reference evidence="11 12" key="1">
    <citation type="journal article" date="2021" name="Cell">
        <title>Tracing the genetic footprints of vertebrate landing in non-teleost ray-finned fishes.</title>
        <authorList>
            <person name="Bi X."/>
            <person name="Wang K."/>
            <person name="Yang L."/>
            <person name="Pan H."/>
            <person name="Jiang H."/>
            <person name="Wei Q."/>
            <person name="Fang M."/>
            <person name="Yu H."/>
            <person name="Zhu C."/>
            <person name="Cai Y."/>
            <person name="He Y."/>
            <person name="Gan X."/>
            <person name="Zeng H."/>
            <person name="Yu D."/>
            <person name="Zhu Y."/>
            <person name="Jiang H."/>
            <person name="Qiu Q."/>
            <person name="Yang H."/>
            <person name="Zhang Y.E."/>
            <person name="Wang W."/>
            <person name="Zhu M."/>
            <person name="He S."/>
            <person name="Zhang G."/>
        </authorList>
    </citation>
    <scope>NUCLEOTIDE SEQUENCE [LARGE SCALE GENOMIC DNA]</scope>
    <source>
        <strain evidence="11">Bchr_013</strain>
    </source>
</reference>
<dbReference type="Proteomes" id="UP000886611">
    <property type="component" value="Unassembled WGS sequence"/>
</dbReference>
<accession>A0A8X8BN36</accession>
<dbReference type="InterPro" id="IPR050331">
    <property type="entry name" value="Zinc_finger"/>
</dbReference>
<evidence type="ECO:0000259" key="10">
    <source>
        <dbReference type="PROSITE" id="PS50157"/>
    </source>
</evidence>
<dbReference type="FunFam" id="3.30.160.60:FF:000100">
    <property type="entry name" value="Zinc finger 45-like"/>
    <property type="match status" value="1"/>
</dbReference>
<keyword evidence="6" id="KW-0238">DNA-binding</keyword>
<dbReference type="FunFam" id="3.30.160.60:FF:001450">
    <property type="entry name" value="zinc finger protein 774"/>
    <property type="match status" value="1"/>
</dbReference>
<evidence type="ECO:0000256" key="5">
    <source>
        <dbReference type="ARBA" id="ARBA00022833"/>
    </source>
</evidence>
<feature type="compositionally biased region" description="Polar residues" evidence="9">
    <location>
        <begin position="331"/>
        <end position="343"/>
    </location>
</feature>
<feature type="compositionally biased region" description="Basic and acidic residues" evidence="9">
    <location>
        <begin position="289"/>
        <end position="305"/>
    </location>
</feature>
<dbReference type="InterPro" id="IPR013087">
    <property type="entry name" value="Znf_C2H2_type"/>
</dbReference>
<dbReference type="PANTHER" id="PTHR16515">
    <property type="entry name" value="PR DOMAIN ZINC FINGER PROTEIN"/>
    <property type="match status" value="1"/>
</dbReference>
<evidence type="ECO:0000256" key="3">
    <source>
        <dbReference type="ARBA" id="ARBA00022737"/>
    </source>
</evidence>
<gene>
    <name evidence="11" type="primary">Zg67</name>
    <name evidence="11" type="ORF">GTO96_0002610</name>
</gene>
<dbReference type="InterPro" id="IPR036236">
    <property type="entry name" value="Znf_C2H2_sf"/>
</dbReference>
<dbReference type="GO" id="GO:0010468">
    <property type="term" value="P:regulation of gene expression"/>
    <property type="evidence" value="ECO:0007669"/>
    <property type="project" value="TreeGrafter"/>
</dbReference>
<dbReference type="Pfam" id="PF00096">
    <property type="entry name" value="zf-C2H2"/>
    <property type="match status" value="2"/>
</dbReference>
<comment type="caution">
    <text evidence="11">The sequence shown here is derived from an EMBL/GenBank/DDBJ whole genome shotgun (WGS) entry which is preliminary data.</text>
</comment>
<feature type="domain" description="C2H2-type" evidence="10">
    <location>
        <begin position="462"/>
        <end position="489"/>
    </location>
</feature>
<dbReference type="EMBL" id="JAATIS010003638">
    <property type="protein sequence ID" value="KAG2464128.1"/>
    <property type="molecule type" value="Genomic_DNA"/>
</dbReference>
<evidence type="ECO:0000256" key="1">
    <source>
        <dbReference type="ARBA" id="ARBA00004123"/>
    </source>
</evidence>
<keyword evidence="4 8" id="KW-0863">Zinc-finger</keyword>
<evidence type="ECO:0000313" key="11">
    <source>
        <dbReference type="EMBL" id="KAG2464128.1"/>
    </source>
</evidence>
<keyword evidence="7" id="KW-0539">Nucleus</keyword>
<dbReference type="PROSITE" id="PS00028">
    <property type="entry name" value="ZINC_FINGER_C2H2_1"/>
    <property type="match status" value="3"/>
</dbReference>
<dbReference type="GO" id="GO:0005634">
    <property type="term" value="C:nucleus"/>
    <property type="evidence" value="ECO:0007669"/>
    <property type="project" value="UniProtKB-SubCell"/>
</dbReference>
<dbReference type="SUPFAM" id="SSF57667">
    <property type="entry name" value="beta-beta-alpha zinc fingers"/>
    <property type="match status" value="2"/>
</dbReference>
<feature type="compositionally biased region" description="Low complexity" evidence="9">
    <location>
        <begin position="307"/>
        <end position="321"/>
    </location>
</feature>
<feature type="non-terminal residue" evidence="11">
    <location>
        <position position="1"/>
    </location>
</feature>
<dbReference type="PROSITE" id="PS50157">
    <property type="entry name" value="ZINC_FINGER_C2H2_2"/>
    <property type="match status" value="3"/>
</dbReference>
<dbReference type="GO" id="GO:0003677">
    <property type="term" value="F:DNA binding"/>
    <property type="evidence" value="ECO:0007669"/>
    <property type="project" value="UniProtKB-KW"/>
</dbReference>
<sequence>MACALSSSFERDVRASSRLLQGTFSDFTDSGTFNGDKYASVVSEMGAPTAVNQEAVQAAVEIIMTRFTGIAIIIEEAVKAAVEILTARFRGCFDRKFADFQLELSVKDKEIESLKLQLEVFKSEQSALLGHYEPEGKSMEDSATAQAAENENELFSMKEEVQNGGDLEKESVASLQEDKGRVTEQGCRYAEDEHSVINLPVHGDGGLWHQFVQIKEETEYPDTALIKEEICEEGALNPKIQGSELESCCMSENESPSLQPASAYGSPEADVPVRQMSIHRRCCSPQLPNDREQQEIKTPARDSNRKAQLSAAQQSHNSSAQVKDEICEEGSVNTKRQSKALQSGCNTEEEFLKLQSANPEMRKLARPTSIRRRRCTPQLLSIGEEHGRAETLLWKKRTEKPASRKTQRKDQTSNVTQTGSNLQEHKATTDECVQHSAIPALTVAEMDTTKSSQCNQSSMAPHQCPICGKRFTMKRYLAKHHRIHTGETFLCSECGKRFLKKYHLQQHEKTHAGDKPFSCAQCGKQFGRKYYLQQHQRIHTGEKPYGCSQSPEVHNGKITFSIIN</sequence>
<feature type="domain" description="C2H2-type" evidence="10">
    <location>
        <begin position="489"/>
        <end position="516"/>
    </location>
</feature>